<evidence type="ECO:0000256" key="3">
    <source>
        <dbReference type="ARBA" id="ARBA00016811"/>
    </source>
</evidence>
<comment type="subunit">
    <text evidence="5">Component of the Integrator complex, composed of core subunits INTS1, INTS2, INTS3, INTS4, INTS5, INTS6, INTS7, INTS8, INTS9/RC74, INTS10, INTS11/CPSF3L, INTS12, INTS13, INTS14 and INTS15. The core complex associates with protein phosphatase 2A subunits PPP2CA and PPP2R1A, to form the Integrator-PP2A (INTAC) complex. INTS10 is part of the tail subcomplex, composed of INTS10, INTS13, INTS14 and INTS15.</text>
</comment>
<evidence type="ECO:0000256" key="2">
    <source>
        <dbReference type="ARBA" id="ARBA00010391"/>
    </source>
</evidence>
<keyword evidence="6" id="KW-1133">Transmembrane helix</keyword>
<comment type="subcellular location">
    <subcellularLocation>
        <location evidence="1">Nucleus</location>
    </subcellularLocation>
</comment>
<protein>
    <recommendedName>
        <fullName evidence="3">Integrator complex subunit 10</fullName>
    </recommendedName>
</protein>
<evidence type="ECO:0000256" key="4">
    <source>
        <dbReference type="ARBA" id="ARBA00023242"/>
    </source>
</evidence>
<dbReference type="InterPro" id="IPR026164">
    <property type="entry name" value="Int_cplx_su10"/>
</dbReference>
<sequence>MSYLFKSLFLLFLYFFIFAISLFPHFYYEMYSIEGNAERTASTGRLLYDINNQMFFMKQMQTHLGESLLEAETVENLDTPVNCFRKLFVCDVLPLILNNPELCLPVSLLFKYIHKSAEFYICYVTWEPSADSQMQGSQEVGGLKSPGRGRSQRYVIDRLSEKSSVVTEPWERLLEVVGVVSLLCDWQRERKQCCRSYSELLQHVSELCRFMSAIVTCCTLVLFHSAFHYVSAVQPSLFQGQFTHVCVCLYLLNYIVN</sequence>
<evidence type="ECO:0000256" key="6">
    <source>
        <dbReference type="SAM" id="Phobius"/>
    </source>
</evidence>
<accession>A0A9J8B8I9</accession>
<dbReference type="GeneTree" id="ENSGT00390000010950"/>
<dbReference type="PANTHER" id="PTHR16055:SF2">
    <property type="entry name" value="INTEGRATOR COMPLEX SUBUNIT 10"/>
    <property type="match status" value="1"/>
</dbReference>
<reference evidence="7" key="1">
    <citation type="submission" date="2025-08" db="UniProtKB">
        <authorList>
            <consortium name="Ensembl"/>
        </authorList>
    </citation>
    <scope>IDENTIFICATION</scope>
</reference>
<keyword evidence="8" id="KW-1185">Reference proteome</keyword>
<evidence type="ECO:0000256" key="1">
    <source>
        <dbReference type="ARBA" id="ARBA00004123"/>
    </source>
</evidence>
<name>A0A9J8B8I9_CYPCA</name>
<keyword evidence="4" id="KW-0539">Nucleus</keyword>
<dbReference type="Ensembl" id="ENSCCRT00000193465.1">
    <property type="protein sequence ID" value="ENSCCRP00000154049.1"/>
    <property type="gene ID" value="ENSCCRG00000074328.1"/>
</dbReference>
<organism evidence="7 8">
    <name type="scientific">Cyprinus carpio carpio</name>
    <dbReference type="NCBI Taxonomy" id="630221"/>
    <lineage>
        <taxon>Eukaryota</taxon>
        <taxon>Metazoa</taxon>
        <taxon>Chordata</taxon>
        <taxon>Craniata</taxon>
        <taxon>Vertebrata</taxon>
        <taxon>Euteleostomi</taxon>
        <taxon>Actinopterygii</taxon>
        <taxon>Neopterygii</taxon>
        <taxon>Teleostei</taxon>
        <taxon>Ostariophysi</taxon>
        <taxon>Cypriniformes</taxon>
        <taxon>Cyprinidae</taxon>
        <taxon>Cyprininae</taxon>
        <taxon>Cyprinus</taxon>
    </lineage>
</organism>
<dbReference type="AlphaFoldDB" id="A0A9J8B8I9"/>
<dbReference type="Pfam" id="PF21045">
    <property type="entry name" value="INT10"/>
    <property type="match status" value="1"/>
</dbReference>
<dbReference type="GO" id="GO:0032039">
    <property type="term" value="C:integrator complex"/>
    <property type="evidence" value="ECO:0007669"/>
    <property type="project" value="InterPro"/>
</dbReference>
<keyword evidence="6" id="KW-0812">Transmembrane</keyword>
<keyword evidence="6" id="KW-0472">Membrane</keyword>
<feature type="transmembrane region" description="Helical" evidence="6">
    <location>
        <begin position="6"/>
        <end position="28"/>
    </location>
</feature>
<reference evidence="7" key="2">
    <citation type="submission" date="2025-09" db="UniProtKB">
        <authorList>
            <consortium name="Ensembl"/>
        </authorList>
    </citation>
    <scope>IDENTIFICATION</scope>
</reference>
<evidence type="ECO:0000313" key="7">
    <source>
        <dbReference type="Ensembl" id="ENSCCRP00000154049.1"/>
    </source>
</evidence>
<comment type="similarity">
    <text evidence="2">Belongs to the Integrator subunit 10 family.</text>
</comment>
<dbReference type="PANTHER" id="PTHR16055">
    <property type="entry name" value="INTEGRATOR COMPLEX SUBUNIT 10"/>
    <property type="match status" value="1"/>
</dbReference>
<evidence type="ECO:0000313" key="8">
    <source>
        <dbReference type="Proteomes" id="UP001108240"/>
    </source>
</evidence>
<dbReference type="GO" id="GO:0016180">
    <property type="term" value="P:snRNA processing"/>
    <property type="evidence" value="ECO:0007669"/>
    <property type="project" value="InterPro"/>
</dbReference>
<proteinExistence type="inferred from homology"/>
<evidence type="ECO:0000256" key="5">
    <source>
        <dbReference type="ARBA" id="ARBA00062419"/>
    </source>
</evidence>
<dbReference type="Proteomes" id="UP001108240">
    <property type="component" value="Unplaced"/>
</dbReference>